<keyword evidence="1" id="KW-0472">Membrane</keyword>
<reference evidence="3" key="1">
    <citation type="submission" date="2015-01" db="EMBL/GenBank/DDBJ databases">
        <authorList>
            <person name="Aksoy S."/>
            <person name="Warren W."/>
            <person name="Wilson R.K."/>
        </authorList>
    </citation>
    <scope>NUCLEOTIDE SEQUENCE [LARGE SCALE GENOMIC DNA]</scope>
    <source>
        <strain evidence="3">IAEA</strain>
    </source>
</reference>
<organism evidence="2 3">
    <name type="scientific">Glossina palpalis gambiensis</name>
    <dbReference type="NCBI Taxonomy" id="67801"/>
    <lineage>
        <taxon>Eukaryota</taxon>
        <taxon>Metazoa</taxon>
        <taxon>Ecdysozoa</taxon>
        <taxon>Arthropoda</taxon>
        <taxon>Hexapoda</taxon>
        <taxon>Insecta</taxon>
        <taxon>Pterygota</taxon>
        <taxon>Neoptera</taxon>
        <taxon>Endopterygota</taxon>
        <taxon>Diptera</taxon>
        <taxon>Brachycera</taxon>
        <taxon>Muscomorpha</taxon>
        <taxon>Hippoboscoidea</taxon>
        <taxon>Glossinidae</taxon>
        <taxon>Glossina</taxon>
    </lineage>
</organism>
<proteinExistence type="predicted"/>
<keyword evidence="3" id="KW-1185">Reference proteome</keyword>
<keyword evidence="1" id="KW-1133">Transmembrane helix</keyword>
<dbReference type="VEuPathDB" id="VectorBase:GPPI017842"/>
<evidence type="ECO:0000313" key="2">
    <source>
        <dbReference type="EnsemblMetazoa" id="GPPI017842-PA"/>
    </source>
</evidence>
<evidence type="ECO:0000313" key="3">
    <source>
        <dbReference type="Proteomes" id="UP000092460"/>
    </source>
</evidence>
<protein>
    <submittedName>
        <fullName evidence="2">Uncharacterized protein</fullName>
    </submittedName>
</protein>
<keyword evidence="1" id="KW-0812">Transmembrane</keyword>
<sequence length="104" mass="12064">MFSWPSHREQPVIEEIKVNPVITCVLNILSRISASMFVLLAIFQLAGLAEHNACCNMRKEKLYNHRTNYISIMMALLKDNNFYEDTKEITTHFITDPINAIIHK</sequence>
<name>A0A1B0B3R2_9MUSC</name>
<accession>A0A1B0B3R2</accession>
<feature type="transmembrane region" description="Helical" evidence="1">
    <location>
        <begin position="28"/>
        <end position="49"/>
    </location>
</feature>
<dbReference type="EnsemblMetazoa" id="GPPI017842-RA">
    <property type="protein sequence ID" value="GPPI017842-PA"/>
    <property type="gene ID" value="GPPI017842"/>
</dbReference>
<evidence type="ECO:0000256" key="1">
    <source>
        <dbReference type="SAM" id="Phobius"/>
    </source>
</evidence>
<dbReference type="EMBL" id="JXJN01007971">
    <property type="status" value="NOT_ANNOTATED_CDS"/>
    <property type="molecule type" value="Genomic_DNA"/>
</dbReference>
<dbReference type="AlphaFoldDB" id="A0A1B0B3R2"/>
<dbReference type="Proteomes" id="UP000092460">
    <property type="component" value="Unassembled WGS sequence"/>
</dbReference>
<reference evidence="2" key="2">
    <citation type="submission" date="2020-05" db="UniProtKB">
        <authorList>
            <consortium name="EnsemblMetazoa"/>
        </authorList>
    </citation>
    <scope>IDENTIFICATION</scope>
    <source>
        <strain evidence="2">IAEA</strain>
    </source>
</reference>